<keyword evidence="1" id="KW-1185">Reference proteome</keyword>
<proteinExistence type="predicted"/>
<dbReference type="AlphaFoldDB" id="A0A0M3IUG4"/>
<evidence type="ECO:0000313" key="2">
    <source>
        <dbReference type="WBParaSite" id="ALUE_0002239201-mRNA-1"/>
    </source>
</evidence>
<reference evidence="2" key="1">
    <citation type="submission" date="2017-02" db="UniProtKB">
        <authorList>
            <consortium name="WormBaseParasite"/>
        </authorList>
    </citation>
    <scope>IDENTIFICATION</scope>
</reference>
<dbReference type="WBParaSite" id="ALUE_0002239201-mRNA-1">
    <property type="protein sequence ID" value="ALUE_0002239201-mRNA-1"/>
    <property type="gene ID" value="ALUE_0002239201"/>
</dbReference>
<organism evidence="1 2">
    <name type="scientific">Ascaris lumbricoides</name>
    <name type="common">Giant roundworm</name>
    <dbReference type="NCBI Taxonomy" id="6252"/>
    <lineage>
        <taxon>Eukaryota</taxon>
        <taxon>Metazoa</taxon>
        <taxon>Ecdysozoa</taxon>
        <taxon>Nematoda</taxon>
        <taxon>Chromadorea</taxon>
        <taxon>Rhabditida</taxon>
        <taxon>Spirurina</taxon>
        <taxon>Ascaridomorpha</taxon>
        <taxon>Ascaridoidea</taxon>
        <taxon>Ascarididae</taxon>
        <taxon>Ascaris</taxon>
    </lineage>
</organism>
<protein>
    <submittedName>
        <fullName evidence="2">Transposase</fullName>
    </submittedName>
</protein>
<dbReference type="Proteomes" id="UP000036681">
    <property type="component" value="Unplaced"/>
</dbReference>
<sequence>MKWLDTHGTYSTHAGLAVSSSSIEAVRKEFLSGTKAQTVIRGPKSQGRGLKQLRLTVLKGLLGTISTF</sequence>
<accession>A0A0M3IUG4</accession>
<evidence type="ECO:0000313" key="1">
    <source>
        <dbReference type="Proteomes" id="UP000036681"/>
    </source>
</evidence>
<name>A0A0M3IUG4_ASCLU</name>